<keyword evidence="3 4" id="KW-0067">ATP-binding</keyword>
<dbReference type="CDD" id="cd02440">
    <property type="entry name" value="AdoMet_MTases"/>
    <property type="match status" value="1"/>
</dbReference>
<dbReference type="GO" id="GO:0046872">
    <property type="term" value="F:metal ion binding"/>
    <property type="evidence" value="ECO:0007669"/>
    <property type="project" value="InterPro"/>
</dbReference>
<dbReference type="GO" id="GO:0005524">
    <property type="term" value="F:ATP binding"/>
    <property type="evidence" value="ECO:0007669"/>
    <property type="project" value="UniProtKB-UniRule"/>
</dbReference>
<dbReference type="RefSeq" id="WP_005986424.1">
    <property type="nucleotide sequence ID" value="NZ_AOSV01000019.1"/>
</dbReference>
<organism evidence="6 7">
    <name type="scientific">Desulfocurvibacter africanus PCS</name>
    <dbReference type="NCBI Taxonomy" id="1262666"/>
    <lineage>
        <taxon>Bacteria</taxon>
        <taxon>Pseudomonadati</taxon>
        <taxon>Thermodesulfobacteriota</taxon>
        <taxon>Desulfovibrionia</taxon>
        <taxon>Desulfovibrionales</taxon>
        <taxon>Desulfovibrionaceae</taxon>
        <taxon>Desulfocurvibacter</taxon>
    </lineage>
</organism>
<dbReference type="Gene3D" id="2.20.25.110">
    <property type="entry name" value="S-adenosyl-L-methionine-dependent methyltransferases"/>
    <property type="match status" value="1"/>
</dbReference>
<evidence type="ECO:0000256" key="4">
    <source>
        <dbReference type="PROSITE-ProRule" id="PRU00409"/>
    </source>
</evidence>
<dbReference type="GO" id="GO:0016874">
    <property type="term" value="F:ligase activity"/>
    <property type="evidence" value="ECO:0007669"/>
    <property type="project" value="UniProtKB-KW"/>
</dbReference>
<dbReference type="Pfam" id="PF13535">
    <property type="entry name" value="ATP-grasp_4"/>
    <property type="match status" value="1"/>
</dbReference>
<gene>
    <name evidence="6" type="ORF">PCS_01851</name>
</gene>
<feature type="domain" description="ATP-grasp" evidence="5">
    <location>
        <begin position="126"/>
        <end position="326"/>
    </location>
</feature>
<dbReference type="SUPFAM" id="SSF53335">
    <property type="entry name" value="S-adenosyl-L-methionine-dependent methyltransferases"/>
    <property type="match status" value="1"/>
</dbReference>
<dbReference type="OrthoDB" id="9782855at2"/>
<dbReference type="SUPFAM" id="SSF56059">
    <property type="entry name" value="Glutathione synthetase ATP-binding domain-like"/>
    <property type="match status" value="1"/>
</dbReference>
<dbReference type="Gene3D" id="3.40.50.150">
    <property type="entry name" value="Vaccinia Virus protein VP39"/>
    <property type="match status" value="1"/>
</dbReference>
<evidence type="ECO:0000256" key="2">
    <source>
        <dbReference type="ARBA" id="ARBA00022741"/>
    </source>
</evidence>
<dbReference type="Gene3D" id="3.30.470.20">
    <property type="entry name" value="ATP-grasp fold, B domain"/>
    <property type="match status" value="1"/>
</dbReference>
<evidence type="ECO:0000313" key="7">
    <source>
        <dbReference type="Proteomes" id="UP000011922"/>
    </source>
</evidence>
<proteinExistence type="predicted"/>
<evidence type="ECO:0000256" key="3">
    <source>
        <dbReference type="ARBA" id="ARBA00022840"/>
    </source>
</evidence>
<dbReference type="EMBL" id="AOSV01000019">
    <property type="protein sequence ID" value="EMG37339.1"/>
    <property type="molecule type" value="Genomic_DNA"/>
</dbReference>
<dbReference type="NCBIfam" id="NF005543">
    <property type="entry name" value="PRK07206.1"/>
    <property type="match status" value="1"/>
</dbReference>
<reference evidence="6 7" key="1">
    <citation type="journal article" date="2013" name="Genome Announc.">
        <title>Draft Genome Sequence for Desulfovibrio africanus Strain PCS.</title>
        <authorList>
            <person name="Brown S.D."/>
            <person name="Utturkar S.M."/>
            <person name="Arkin A.P."/>
            <person name="Deutschbauer A.M."/>
            <person name="Elias D.A."/>
            <person name="Hazen T.C."/>
            <person name="Chakraborty R."/>
        </authorList>
    </citation>
    <scope>NUCLEOTIDE SEQUENCE [LARGE SCALE GENOMIC DNA]</scope>
    <source>
        <strain evidence="6 7">PCS</strain>
    </source>
</reference>
<dbReference type="SMART" id="SM01209">
    <property type="entry name" value="GARS_A"/>
    <property type="match status" value="1"/>
</dbReference>
<keyword evidence="1" id="KW-0436">Ligase</keyword>
<dbReference type="Pfam" id="PF13649">
    <property type="entry name" value="Methyltransf_25"/>
    <property type="match status" value="1"/>
</dbReference>
<dbReference type="InterPro" id="IPR029063">
    <property type="entry name" value="SAM-dependent_MTases_sf"/>
</dbReference>
<comment type="caution">
    <text evidence="6">The sequence shown here is derived from an EMBL/GenBank/DDBJ whole genome shotgun (WGS) entry which is preliminary data.</text>
</comment>
<dbReference type="InterPro" id="IPR011761">
    <property type="entry name" value="ATP-grasp"/>
</dbReference>
<dbReference type="PANTHER" id="PTHR43585:SF2">
    <property type="entry name" value="ATP-GRASP ENZYME FSQD"/>
    <property type="match status" value="1"/>
</dbReference>
<dbReference type="PROSITE" id="PS50975">
    <property type="entry name" value="ATP_GRASP"/>
    <property type="match status" value="1"/>
</dbReference>
<name>M5PTA4_DESAF</name>
<evidence type="ECO:0000259" key="5">
    <source>
        <dbReference type="PROSITE" id="PS50975"/>
    </source>
</evidence>
<dbReference type="PATRIC" id="fig|1262666.3.peg.1872"/>
<evidence type="ECO:0000313" key="6">
    <source>
        <dbReference type="EMBL" id="EMG37339.1"/>
    </source>
</evidence>
<keyword evidence="2 4" id="KW-0547">Nucleotide-binding</keyword>
<dbReference type="AlphaFoldDB" id="M5PTA4"/>
<dbReference type="InterPro" id="IPR052032">
    <property type="entry name" value="ATP-dep_AA_Ligase"/>
</dbReference>
<dbReference type="InterPro" id="IPR041698">
    <property type="entry name" value="Methyltransf_25"/>
</dbReference>
<sequence>MPHSTSPHAVALVVDGYSTGQFYPVALKKKGLRPVHVSSGAERNSPGLREYVNHYTEKLRSDYEVVINDWQDLGDLKQRLSGLKPMYVLAGCETGVEMTDILAEELGLPGNGTATSAARRDKLAMHRILAAHGLPHLASLATEDWEEALAFAAGLGSWPVVVKPLRGAATEGVRLCRSPEELRAAFNALVGSTTMFGERNGRALIQQCAIGREFAVNTISRDGRHVLSDLWEYSKIPSPGGAPLYDRTMLVRDLGEEHHGVIDYAFKALDALGVRIGPAHTEIMLTDRGPVLIECGARPMGGAFPQYLFMEALGHTQVQWSVDSYADAQAFAAHAAEPYRPVRALWIKSLISTREGAVRSIPGIALAARLPSVREGNFLEVLASGHLPRTVDFVTSSAHLFLCHADEAVVEADWATLREMEIEAQNELFELSPDAALETDDDWFAHVPDEQWLKPEEAAPGDADIIWRALGLSPGERVLDCPCGDARVGIHLARRGAVLTGVDINPRFIERARERFAECGLDGEFRVGDMRELAEREAFDAIVNWFDSFGYFDIEDDFEVLRRFAGALRPGGRILIESPSRIGILRNISYSCKDDGKPVGTVCWDEVTERLVTRFQVSGPAGQREVSSGMRVYSLAQYKLLLRLAGLELAHVYSEDLKEFSETSRRMIMVAVKPA</sequence>
<dbReference type="PANTHER" id="PTHR43585">
    <property type="entry name" value="FUMIPYRROLE BIOSYNTHESIS PROTEIN C"/>
    <property type="match status" value="1"/>
</dbReference>
<protein>
    <submittedName>
        <fullName evidence="6">Biotin carboxylase</fullName>
    </submittedName>
</protein>
<evidence type="ECO:0000256" key="1">
    <source>
        <dbReference type="ARBA" id="ARBA00022598"/>
    </source>
</evidence>
<dbReference type="Proteomes" id="UP000011922">
    <property type="component" value="Unassembled WGS sequence"/>
</dbReference>
<accession>M5PTA4</accession>